<dbReference type="GO" id="GO:1904153">
    <property type="term" value="P:negative regulation of retrograde protein transport, ER to cytosol"/>
    <property type="evidence" value="ECO:0007669"/>
    <property type="project" value="TreeGrafter"/>
</dbReference>
<name>A0AAE0SNJ2_9BIVA</name>
<organism evidence="5 6">
    <name type="scientific">Potamilus streckersoni</name>
    <dbReference type="NCBI Taxonomy" id="2493646"/>
    <lineage>
        <taxon>Eukaryota</taxon>
        <taxon>Metazoa</taxon>
        <taxon>Spiralia</taxon>
        <taxon>Lophotrochozoa</taxon>
        <taxon>Mollusca</taxon>
        <taxon>Bivalvia</taxon>
        <taxon>Autobranchia</taxon>
        <taxon>Heteroconchia</taxon>
        <taxon>Palaeoheterodonta</taxon>
        <taxon>Unionida</taxon>
        <taxon>Unionoidea</taxon>
        <taxon>Unionidae</taxon>
        <taxon>Ambleminae</taxon>
        <taxon>Lampsilini</taxon>
        <taxon>Potamilus</taxon>
    </lineage>
</organism>
<comment type="caution">
    <text evidence="5">The sequence shown here is derived from an EMBL/GenBank/DDBJ whole genome shotgun (WGS) entry which is preliminary data.</text>
</comment>
<keyword evidence="1" id="KW-0519">Myristate</keyword>
<gene>
    <name evidence="5" type="ORF">CHS0354_021520</name>
</gene>
<dbReference type="Pfam" id="PF15811">
    <property type="entry name" value="SVIP"/>
    <property type="match status" value="1"/>
</dbReference>
<reference evidence="5" key="2">
    <citation type="journal article" date="2021" name="Genome Biol. Evol.">
        <title>Developing a high-quality reference genome for a parasitic bivalve with doubly uniparental inheritance (Bivalvia: Unionida).</title>
        <authorList>
            <person name="Smith C.H."/>
        </authorList>
    </citation>
    <scope>NUCLEOTIDE SEQUENCE</scope>
    <source>
        <strain evidence="5">CHS0354</strain>
        <tissue evidence="5">Mantle</tissue>
    </source>
</reference>
<dbReference type="Proteomes" id="UP001195483">
    <property type="component" value="Unassembled WGS sequence"/>
</dbReference>
<evidence type="ECO:0000313" key="6">
    <source>
        <dbReference type="Proteomes" id="UP001195483"/>
    </source>
</evidence>
<feature type="compositionally biased region" description="Basic and acidic residues" evidence="4">
    <location>
        <begin position="12"/>
        <end position="75"/>
    </location>
</feature>
<accession>A0AAE0SNJ2</accession>
<sequence length="81" mass="9488">MFNMGMICSTCLEEKSEDSPTPETRRRQQAEAAEKRRKENESRGIKDAEAFKMKQKRREEIERKAEQAAGREEGNLRWQVG</sequence>
<evidence type="ECO:0000256" key="4">
    <source>
        <dbReference type="SAM" id="MobiDB-lite"/>
    </source>
</evidence>
<dbReference type="AlphaFoldDB" id="A0AAE0SNJ2"/>
<reference evidence="5" key="1">
    <citation type="journal article" date="2021" name="Genome Biol. Evol.">
        <title>A High-Quality Reference Genome for a Parasitic Bivalve with Doubly Uniparental Inheritance (Bivalvia: Unionida).</title>
        <authorList>
            <person name="Smith C.H."/>
        </authorList>
    </citation>
    <scope>NUCLEOTIDE SEQUENCE</scope>
    <source>
        <strain evidence="5">CHS0354</strain>
    </source>
</reference>
<dbReference type="PANTHER" id="PTHR35269">
    <property type="entry name" value="SMALL VCP/P97-INTERACTING PROTEIN"/>
    <property type="match status" value="1"/>
</dbReference>
<dbReference type="GO" id="GO:1904240">
    <property type="term" value="P:negative regulation of VCP-NPL4-UFD1 AAA ATPase complex assembly"/>
    <property type="evidence" value="ECO:0007669"/>
    <property type="project" value="TreeGrafter"/>
</dbReference>
<keyword evidence="3" id="KW-0449">Lipoprotein</keyword>
<keyword evidence="2" id="KW-0564">Palmitate</keyword>
<dbReference type="EMBL" id="JAEAOA010001321">
    <property type="protein sequence ID" value="KAK3595205.1"/>
    <property type="molecule type" value="Genomic_DNA"/>
</dbReference>
<dbReference type="InterPro" id="IPR031632">
    <property type="entry name" value="SVIP"/>
</dbReference>
<proteinExistence type="predicted"/>
<evidence type="ECO:0000256" key="3">
    <source>
        <dbReference type="ARBA" id="ARBA00023288"/>
    </source>
</evidence>
<keyword evidence="6" id="KW-1185">Reference proteome</keyword>
<dbReference type="GO" id="GO:0005789">
    <property type="term" value="C:endoplasmic reticulum membrane"/>
    <property type="evidence" value="ECO:0007669"/>
    <property type="project" value="TreeGrafter"/>
</dbReference>
<evidence type="ECO:0000256" key="1">
    <source>
        <dbReference type="ARBA" id="ARBA00022707"/>
    </source>
</evidence>
<dbReference type="GO" id="GO:0010508">
    <property type="term" value="P:positive regulation of autophagy"/>
    <property type="evidence" value="ECO:0007669"/>
    <property type="project" value="TreeGrafter"/>
</dbReference>
<dbReference type="PANTHER" id="PTHR35269:SF1">
    <property type="entry name" value="SMALL VCP_P97-INTERACTING PROTEIN"/>
    <property type="match status" value="1"/>
</dbReference>
<feature type="region of interest" description="Disordered" evidence="4">
    <location>
        <begin position="1"/>
        <end position="81"/>
    </location>
</feature>
<evidence type="ECO:0000256" key="2">
    <source>
        <dbReference type="ARBA" id="ARBA00023139"/>
    </source>
</evidence>
<reference evidence="5" key="3">
    <citation type="submission" date="2023-05" db="EMBL/GenBank/DDBJ databases">
        <authorList>
            <person name="Smith C.H."/>
        </authorList>
    </citation>
    <scope>NUCLEOTIDE SEQUENCE</scope>
    <source>
        <strain evidence="5">CHS0354</strain>
        <tissue evidence="5">Mantle</tissue>
    </source>
</reference>
<dbReference type="InterPro" id="IPR055366">
    <property type="entry name" value="SVIP_metazoa"/>
</dbReference>
<evidence type="ECO:0008006" key="7">
    <source>
        <dbReference type="Google" id="ProtNLM"/>
    </source>
</evidence>
<protein>
    <recommendedName>
        <fullName evidence="7">Small VCP/p97-interacting protein</fullName>
    </recommendedName>
</protein>
<evidence type="ECO:0000313" key="5">
    <source>
        <dbReference type="EMBL" id="KAK3595205.1"/>
    </source>
</evidence>
<dbReference type="GO" id="GO:1904293">
    <property type="term" value="P:negative regulation of ERAD pathway"/>
    <property type="evidence" value="ECO:0007669"/>
    <property type="project" value="TreeGrafter"/>
</dbReference>